<reference evidence="1" key="2">
    <citation type="submission" date="2012-06" db="EMBL/GenBank/DDBJ databases">
        <authorList>
            <person name="Yu Y."/>
            <person name="Currie J."/>
            <person name="Lomeli R."/>
            <person name="Angelova A."/>
            <person name="Collura K."/>
            <person name="Wissotski M."/>
            <person name="Campos D."/>
            <person name="Kudrna D."/>
            <person name="Golser W."/>
            <person name="Ashely E."/>
            <person name="Descour A."/>
            <person name="Fernandes J."/>
            <person name="Soderlund C."/>
            <person name="Walbot V."/>
        </authorList>
    </citation>
    <scope>NUCLEOTIDE SEQUENCE</scope>
    <source>
        <strain evidence="1">B73</strain>
    </source>
</reference>
<accession>C4J793</accession>
<protein>
    <submittedName>
        <fullName evidence="1">Uncharacterized protein</fullName>
    </submittedName>
</protein>
<organism evidence="1">
    <name type="scientific">Zea mays</name>
    <name type="common">Maize</name>
    <dbReference type="NCBI Taxonomy" id="4577"/>
    <lineage>
        <taxon>Eukaryota</taxon>
        <taxon>Viridiplantae</taxon>
        <taxon>Streptophyta</taxon>
        <taxon>Embryophyta</taxon>
        <taxon>Tracheophyta</taxon>
        <taxon>Spermatophyta</taxon>
        <taxon>Magnoliopsida</taxon>
        <taxon>Liliopsida</taxon>
        <taxon>Poales</taxon>
        <taxon>Poaceae</taxon>
        <taxon>PACMAD clade</taxon>
        <taxon>Panicoideae</taxon>
        <taxon>Andropogonodae</taxon>
        <taxon>Andropogoneae</taxon>
        <taxon>Tripsacinae</taxon>
        <taxon>Zea</taxon>
    </lineage>
</organism>
<dbReference type="AlphaFoldDB" id="C4J793"/>
<name>C4J793_MAIZE</name>
<dbReference type="EMBL" id="BT086690">
    <property type="protein sequence ID" value="ACR37043.1"/>
    <property type="molecule type" value="mRNA"/>
</dbReference>
<proteinExistence type="evidence at transcript level"/>
<sequence length="99" mass="10989">MQGVRLMDMIHKPWPQRCVSVAMPGLGPQFWLNKRSSAEETGSVQLVGDVEEVADVRRWVILQELEVGGEVAGQEALPDKDQHRAAYSEQGFLGATRIT</sequence>
<reference evidence="1" key="1">
    <citation type="journal article" date="2009" name="PLoS Genet.">
        <title>Sequencing, mapping, and analysis of 27,455 maize full-length cDNAs.</title>
        <authorList>
            <person name="Soderlund C."/>
            <person name="Descour A."/>
            <person name="Kudrna D."/>
            <person name="Bomhoff M."/>
            <person name="Boyd L."/>
            <person name="Currie J."/>
            <person name="Angelova A."/>
            <person name="Collura K."/>
            <person name="Wissotski M."/>
            <person name="Ashley E."/>
            <person name="Morrow D."/>
            <person name="Fernandes J."/>
            <person name="Walbot V."/>
            <person name="Yu Y."/>
        </authorList>
    </citation>
    <scope>NUCLEOTIDE SEQUENCE</scope>
    <source>
        <strain evidence="1">B73</strain>
    </source>
</reference>
<evidence type="ECO:0000313" key="1">
    <source>
        <dbReference type="EMBL" id="ACR37043.1"/>
    </source>
</evidence>